<protein>
    <recommendedName>
        <fullName evidence="2">FHA domain-containing protein</fullName>
    </recommendedName>
</protein>
<dbReference type="EMBL" id="CAMPGE010012161">
    <property type="protein sequence ID" value="CAI2370941.1"/>
    <property type="molecule type" value="Genomic_DNA"/>
</dbReference>
<feature type="compositionally biased region" description="Basic and acidic residues" evidence="1">
    <location>
        <begin position="33"/>
        <end position="42"/>
    </location>
</feature>
<dbReference type="InterPro" id="IPR008984">
    <property type="entry name" value="SMAD_FHA_dom_sf"/>
</dbReference>
<comment type="caution">
    <text evidence="3">The sequence shown here is derived from an EMBL/GenBank/DDBJ whole genome shotgun (WGS) entry which is preliminary data.</text>
</comment>
<dbReference type="CDD" id="cd00060">
    <property type="entry name" value="FHA"/>
    <property type="match status" value="1"/>
</dbReference>
<dbReference type="Proteomes" id="UP001295684">
    <property type="component" value="Unassembled WGS sequence"/>
</dbReference>
<feature type="region of interest" description="Disordered" evidence="1">
    <location>
        <begin position="1"/>
        <end position="53"/>
    </location>
</feature>
<sequence>MGNKLNLCNGNNPEQHEQRLIHAKNSPGSPPRWSEKRSRFGSDEGMNFDSSPGEYDEFQISQKNKIVSEHCTPTPSSKTEHRSTRVLGENINYDNQVLPPKYPVSEENQFFNSRRISNLNLIILSDGPMKGSCLQITPNGLKGTDRDQQDGYTYFGSKTGASSASENYGYSNREETDFVIPKQESGNAHGRHFYIRYDYDEQNYKIKDLGVGSGVFMKLDYPTPLRDNHLINIGESYLIINLISTSQRIKALESDTESDDDDSFKVDRGDDIPKIRIKVFGGPNSGQVFYSNGMDTDEIKIGRSNYCNISINDEVLSKYQSKIYYDFDLGHWMIKDGGDKKCSLNGTWLYLNEEYTLYEGMKFKAHSLIFLVK</sequence>
<organism evidence="3 4">
    <name type="scientific">Euplotes crassus</name>
    <dbReference type="NCBI Taxonomy" id="5936"/>
    <lineage>
        <taxon>Eukaryota</taxon>
        <taxon>Sar</taxon>
        <taxon>Alveolata</taxon>
        <taxon>Ciliophora</taxon>
        <taxon>Intramacronucleata</taxon>
        <taxon>Spirotrichea</taxon>
        <taxon>Hypotrichia</taxon>
        <taxon>Euplotida</taxon>
        <taxon>Euplotidae</taxon>
        <taxon>Moneuplotes</taxon>
    </lineage>
</organism>
<feature type="domain" description="FHA" evidence="2">
    <location>
        <begin position="299"/>
        <end position="349"/>
    </location>
</feature>
<dbReference type="SUPFAM" id="SSF49879">
    <property type="entry name" value="SMAD/FHA domain"/>
    <property type="match status" value="2"/>
</dbReference>
<dbReference type="InterPro" id="IPR000253">
    <property type="entry name" value="FHA_dom"/>
</dbReference>
<evidence type="ECO:0000313" key="4">
    <source>
        <dbReference type="Proteomes" id="UP001295684"/>
    </source>
</evidence>
<accession>A0AAD1UKB3</accession>
<dbReference type="Pfam" id="PF00498">
    <property type="entry name" value="FHA"/>
    <property type="match status" value="1"/>
</dbReference>
<evidence type="ECO:0000259" key="2">
    <source>
        <dbReference type="PROSITE" id="PS50006"/>
    </source>
</evidence>
<evidence type="ECO:0000256" key="1">
    <source>
        <dbReference type="SAM" id="MobiDB-lite"/>
    </source>
</evidence>
<evidence type="ECO:0000313" key="3">
    <source>
        <dbReference type="EMBL" id="CAI2370941.1"/>
    </source>
</evidence>
<dbReference type="AlphaFoldDB" id="A0AAD1UKB3"/>
<keyword evidence="4" id="KW-1185">Reference proteome</keyword>
<dbReference type="PROSITE" id="PS50006">
    <property type="entry name" value="FHA_DOMAIN"/>
    <property type="match status" value="1"/>
</dbReference>
<reference evidence="3" key="1">
    <citation type="submission" date="2023-07" db="EMBL/GenBank/DDBJ databases">
        <authorList>
            <consortium name="AG Swart"/>
            <person name="Singh M."/>
            <person name="Singh A."/>
            <person name="Seah K."/>
            <person name="Emmerich C."/>
        </authorList>
    </citation>
    <scope>NUCLEOTIDE SEQUENCE</scope>
    <source>
        <strain evidence="3">DP1</strain>
    </source>
</reference>
<proteinExistence type="predicted"/>
<gene>
    <name evidence="3" type="ORF">ECRASSUSDP1_LOCUS12261</name>
</gene>
<dbReference type="Gene3D" id="2.60.200.20">
    <property type="match status" value="1"/>
</dbReference>
<name>A0AAD1UKB3_EUPCR</name>
<feature type="compositionally biased region" description="Polar residues" evidence="1">
    <location>
        <begin position="1"/>
        <end position="13"/>
    </location>
</feature>